<dbReference type="AlphaFoldDB" id="A0A6S6UE52"/>
<evidence type="ECO:0000313" key="2">
    <source>
        <dbReference type="EMBL" id="CAA6826066.1"/>
    </source>
</evidence>
<dbReference type="InterPro" id="IPR049052">
    <property type="entry name" value="nSTAND1"/>
</dbReference>
<dbReference type="Pfam" id="PF20703">
    <property type="entry name" value="nSTAND1"/>
    <property type="match status" value="1"/>
</dbReference>
<sequence length="311" mass="35589">MSIDENKDNAPYPGLRPYREDEKAKFFGRDVDAEILIDKVLTNRLTLLFAASGVGKSSLLQAAVIPHLKSKTGENLTVVYHTDWVSDPVRSVRDAVLQALRVEGLLPEHSEEAEFGEKLPDLLAFCEVFVRPPLVLILDQFEEFFRYQRHQTGFRELIDQLTTIITDKSLPVHLILSMREDFALELNAFKPKLPTILFENFYRLEKLGRQAVRDAIIRPIENTEVTYENGLADLILNDLSINSFFNGLFSIHERLPSEKIELAYLQVVCSFLWRTSKARCEKIISTDRYLRSGCTLGILGKYLGILHIHPK</sequence>
<dbReference type="EMBL" id="CACVAT010000418">
    <property type="protein sequence ID" value="CAA6826066.1"/>
    <property type="molecule type" value="Genomic_DNA"/>
</dbReference>
<evidence type="ECO:0000259" key="1">
    <source>
        <dbReference type="Pfam" id="PF20703"/>
    </source>
</evidence>
<organism evidence="2">
    <name type="scientific">uncultured Thiotrichaceae bacterium</name>
    <dbReference type="NCBI Taxonomy" id="298394"/>
    <lineage>
        <taxon>Bacteria</taxon>
        <taxon>Pseudomonadati</taxon>
        <taxon>Pseudomonadota</taxon>
        <taxon>Gammaproteobacteria</taxon>
        <taxon>Thiotrichales</taxon>
        <taxon>Thiotrichaceae</taxon>
        <taxon>environmental samples</taxon>
    </lineage>
</organism>
<gene>
    <name evidence="2" type="ORF">HELGO_WM45691</name>
</gene>
<protein>
    <submittedName>
        <fullName evidence="2">HEAT repeat</fullName>
    </submittedName>
</protein>
<name>A0A6S6UE52_9GAMM</name>
<dbReference type="InterPro" id="IPR027417">
    <property type="entry name" value="P-loop_NTPase"/>
</dbReference>
<accession>A0A6S6UE52</accession>
<dbReference type="SUPFAM" id="SSF52540">
    <property type="entry name" value="P-loop containing nucleoside triphosphate hydrolases"/>
    <property type="match status" value="1"/>
</dbReference>
<proteinExistence type="predicted"/>
<dbReference type="Gene3D" id="3.40.50.300">
    <property type="entry name" value="P-loop containing nucleotide triphosphate hydrolases"/>
    <property type="match status" value="1"/>
</dbReference>
<feature type="domain" description="Novel STAND NTPase 1" evidence="1">
    <location>
        <begin position="11"/>
        <end position="295"/>
    </location>
</feature>
<reference evidence="2" key="1">
    <citation type="submission" date="2020-01" db="EMBL/GenBank/DDBJ databases">
        <authorList>
            <person name="Meier V. D."/>
            <person name="Meier V D."/>
        </authorList>
    </citation>
    <scope>NUCLEOTIDE SEQUENCE</scope>
    <source>
        <strain evidence="2">HLG_WM_MAG_09</strain>
    </source>
</reference>